<protein>
    <submittedName>
        <fullName evidence="10">ABC-type multidrug transport system, ATPase component</fullName>
    </submittedName>
</protein>
<dbReference type="GO" id="GO:0005524">
    <property type="term" value="F:ATP binding"/>
    <property type="evidence" value="ECO:0007669"/>
    <property type="project" value="UniProtKB-KW"/>
</dbReference>
<name>A5D2H1_PELTS</name>
<sequence length="307" mass="34378">MDNVIDARNIVKEYNGKRVVKEISFCVKPRECFGLLGPNGAGKSSTVKMIYCFTSITAGTLLVLGMDVRTRPRDIKRRIGVVAQDNNLDPDLTVLENLLVYAGFFDIPARTALGKAEELLDFFDLTGYKKEKVDKLSGGMKRRLAIARALINSPEILVLDEPTTGLDPQARHLVWQRLRKLKENGVTLLLTTHYMEEASQLCDRIVFIDDGKILEEGPPHQLIKKHIGEQILEIGRGAELMEKIVFTAGDKIKGYMVIGDTLFIYPSDGQSLMEALRPLALQFSYQTMRYATLEDVFLKLTGKELAG</sequence>
<evidence type="ECO:0000313" key="10">
    <source>
        <dbReference type="EMBL" id="BAF59556.1"/>
    </source>
</evidence>
<keyword evidence="7" id="KW-1278">Translocase</keyword>
<dbReference type="EMBL" id="AP009389">
    <property type="protein sequence ID" value="BAF59556.1"/>
    <property type="molecule type" value="Genomic_DNA"/>
</dbReference>
<dbReference type="InterPro" id="IPR003439">
    <property type="entry name" value="ABC_transporter-like_ATP-bd"/>
</dbReference>
<keyword evidence="11" id="KW-1185">Reference proteome</keyword>
<dbReference type="InterPro" id="IPR027417">
    <property type="entry name" value="P-loop_NTPase"/>
</dbReference>
<dbReference type="PROSITE" id="PS50893">
    <property type="entry name" value="ABC_TRANSPORTER_2"/>
    <property type="match status" value="1"/>
</dbReference>
<evidence type="ECO:0000256" key="5">
    <source>
        <dbReference type="ARBA" id="ARBA00022741"/>
    </source>
</evidence>
<comment type="subcellular location">
    <subcellularLocation>
        <location evidence="1">Cell membrane</location>
    </subcellularLocation>
</comment>
<dbReference type="AlphaFoldDB" id="A5D2H1"/>
<dbReference type="FunFam" id="3.40.50.300:FF:000589">
    <property type="entry name" value="ABC transporter, ATP-binding subunit"/>
    <property type="match status" value="1"/>
</dbReference>
<dbReference type="STRING" id="370438.PTH_1375"/>
<evidence type="ECO:0000256" key="4">
    <source>
        <dbReference type="ARBA" id="ARBA00022475"/>
    </source>
</evidence>
<evidence type="ECO:0000256" key="3">
    <source>
        <dbReference type="ARBA" id="ARBA00022448"/>
    </source>
</evidence>
<evidence type="ECO:0000256" key="8">
    <source>
        <dbReference type="ARBA" id="ARBA00023136"/>
    </source>
</evidence>
<dbReference type="GO" id="GO:0005886">
    <property type="term" value="C:plasma membrane"/>
    <property type="evidence" value="ECO:0007669"/>
    <property type="project" value="UniProtKB-SubCell"/>
</dbReference>
<keyword evidence="6" id="KW-0067">ATP-binding</keyword>
<evidence type="ECO:0000256" key="2">
    <source>
        <dbReference type="ARBA" id="ARBA00005417"/>
    </source>
</evidence>
<dbReference type="InterPro" id="IPR050763">
    <property type="entry name" value="ABC_transporter_ATP-binding"/>
</dbReference>
<keyword evidence="4" id="KW-1003">Cell membrane</keyword>
<keyword evidence="3" id="KW-0813">Transport</keyword>
<dbReference type="SUPFAM" id="SSF52540">
    <property type="entry name" value="P-loop containing nucleoside triphosphate hydrolases"/>
    <property type="match status" value="1"/>
</dbReference>
<dbReference type="SMART" id="SM00382">
    <property type="entry name" value="AAA"/>
    <property type="match status" value="1"/>
</dbReference>
<dbReference type="HOGENOM" id="CLU_000604_1_2_9"/>
<keyword evidence="5" id="KW-0547">Nucleotide-binding</keyword>
<gene>
    <name evidence="10" type="primary">CcmA</name>
    <name evidence="10" type="ordered locus">PTH_1375</name>
</gene>
<dbReference type="Proteomes" id="UP000006556">
    <property type="component" value="Chromosome"/>
</dbReference>
<evidence type="ECO:0000256" key="6">
    <source>
        <dbReference type="ARBA" id="ARBA00022840"/>
    </source>
</evidence>
<evidence type="ECO:0000259" key="9">
    <source>
        <dbReference type="PROSITE" id="PS50893"/>
    </source>
</evidence>
<dbReference type="PANTHER" id="PTHR42711">
    <property type="entry name" value="ABC TRANSPORTER ATP-BINDING PROTEIN"/>
    <property type="match status" value="1"/>
</dbReference>
<dbReference type="GO" id="GO:0016887">
    <property type="term" value="F:ATP hydrolysis activity"/>
    <property type="evidence" value="ECO:0007669"/>
    <property type="project" value="InterPro"/>
</dbReference>
<evidence type="ECO:0000313" key="11">
    <source>
        <dbReference type="Proteomes" id="UP000006556"/>
    </source>
</evidence>
<proteinExistence type="inferred from homology"/>
<dbReference type="Gene3D" id="3.40.50.300">
    <property type="entry name" value="P-loop containing nucleotide triphosphate hydrolases"/>
    <property type="match status" value="1"/>
</dbReference>
<evidence type="ECO:0000256" key="1">
    <source>
        <dbReference type="ARBA" id="ARBA00004236"/>
    </source>
</evidence>
<dbReference type="Pfam" id="PF00005">
    <property type="entry name" value="ABC_tran"/>
    <property type="match status" value="1"/>
</dbReference>
<dbReference type="eggNOG" id="COG1131">
    <property type="taxonomic scope" value="Bacteria"/>
</dbReference>
<dbReference type="KEGG" id="pth:PTH_1375"/>
<dbReference type="PROSITE" id="PS00211">
    <property type="entry name" value="ABC_TRANSPORTER_1"/>
    <property type="match status" value="1"/>
</dbReference>
<dbReference type="InterPro" id="IPR017871">
    <property type="entry name" value="ABC_transporter-like_CS"/>
</dbReference>
<feature type="domain" description="ABC transporter" evidence="9">
    <location>
        <begin position="5"/>
        <end position="235"/>
    </location>
</feature>
<evidence type="ECO:0000256" key="7">
    <source>
        <dbReference type="ARBA" id="ARBA00022967"/>
    </source>
</evidence>
<organism evidence="10 11">
    <name type="scientific">Pelotomaculum thermopropionicum (strain DSM 13744 / JCM 10971 / SI)</name>
    <dbReference type="NCBI Taxonomy" id="370438"/>
    <lineage>
        <taxon>Bacteria</taxon>
        <taxon>Bacillati</taxon>
        <taxon>Bacillota</taxon>
        <taxon>Clostridia</taxon>
        <taxon>Eubacteriales</taxon>
        <taxon>Desulfotomaculaceae</taxon>
        <taxon>Pelotomaculum</taxon>
    </lineage>
</organism>
<comment type="similarity">
    <text evidence="2">Belongs to the ABC transporter superfamily.</text>
</comment>
<reference evidence="11" key="1">
    <citation type="journal article" date="2008" name="Genome Res.">
        <title>The genome of Pelotomaculum thermopropionicum reveals niche-associated evolution in anaerobic microbiota.</title>
        <authorList>
            <person name="Kosaka T."/>
            <person name="Kato S."/>
            <person name="Shimoyama T."/>
            <person name="Ishii S."/>
            <person name="Abe T."/>
            <person name="Watanabe K."/>
        </authorList>
    </citation>
    <scope>NUCLEOTIDE SEQUENCE [LARGE SCALE GENOMIC DNA]</scope>
    <source>
        <strain evidence="11">DSM 13744 / JCM 10971 / SI</strain>
    </source>
</reference>
<accession>A5D2H1</accession>
<dbReference type="InterPro" id="IPR003593">
    <property type="entry name" value="AAA+_ATPase"/>
</dbReference>
<dbReference type="PANTHER" id="PTHR42711:SF5">
    <property type="entry name" value="ABC TRANSPORTER ATP-BINDING PROTEIN NATA"/>
    <property type="match status" value="1"/>
</dbReference>
<keyword evidence="8" id="KW-0472">Membrane</keyword>